<feature type="domain" description="Retrotransposon gag" evidence="1">
    <location>
        <begin position="62"/>
        <end position="157"/>
    </location>
</feature>
<dbReference type="Pfam" id="PF03732">
    <property type="entry name" value="Retrotrans_gag"/>
    <property type="match status" value="1"/>
</dbReference>
<evidence type="ECO:0000313" key="2">
    <source>
        <dbReference type="EMBL" id="RLM61463.1"/>
    </source>
</evidence>
<name>A0A3L6PNQ3_PANMI</name>
<sequence>MGNADNQAPREEPQVNKYGEFFCTNPPIFRGSKDPLDADFWLNAIEEKLGLIQCEQHEKVLFAAHQLHDAPGAWWRNFRASQPENHRFTWEEFRTAFRSFHIPKGIMDIKKKEFLNLTQGHRDVMSYINVFNTLSQYATDEVATNAKKRERFYDGLRGIARQTLYHQV</sequence>
<evidence type="ECO:0000259" key="1">
    <source>
        <dbReference type="Pfam" id="PF03732"/>
    </source>
</evidence>
<gene>
    <name evidence="2" type="ORF">C2845_PM14G07660</name>
</gene>
<keyword evidence="3" id="KW-1185">Reference proteome</keyword>
<dbReference type="STRING" id="4540.A0A3L6PNQ3"/>
<reference evidence="3" key="1">
    <citation type="journal article" date="2019" name="Nat. Commun.">
        <title>The genome of broomcorn millet.</title>
        <authorList>
            <person name="Zou C."/>
            <person name="Miki D."/>
            <person name="Li D."/>
            <person name="Tang Q."/>
            <person name="Xiao L."/>
            <person name="Rajput S."/>
            <person name="Deng P."/>
            <person name="Jia W."/>
            <person name="Huang R."/>
            <person name="Zhang M."/>
            <person name="Sun Y."/>
            <person name="Hu J."/>
            <person name="Fu X."/>
            <person name="Schnable P.S."/>
            <person name="Li F."/>
            <person name="Zhang H."/>
            <person name="Feng B."/>
            <person name="Zhu X."/>
            <person name="Liu R."/>
            <person name="Schnable J.C."/>
            <person name="Zhu J.-K."/>
            <person name="Zhang H."/>
        </authorList>
    </citation>
    <scope>NUCLEOTIDE SEQUENCE [LARGE SCALE GENOMIC DNA]</scope>
</reference>
<dbReference type="AlphaFoldDB" id="A0A3L6PNQ3"/>
<comment type="caution">
    <text evidence="2">The sequence shown here is derived from an EMBL/GenBank/DDBJ whole genome shotgun (WGS) entry which is preliminary data.</text>
</comment>
<dbReference type="OrthoDB" id="786614at2759"/>
<proteinExistence type="predicted"/>
<dbReference type="EMBL" id="PQIB02000016">
    <property type="protein sequence ID" value="RLM61463.1"/>
    <property type="molecule type" value="Genomic_DNA"/>
</dbReference>
<accession>A0A3L6PNQ3</accession>
<evidence type="ECO:0000313" key="3">
    <source>
        <dbReference type="Proteomes" id="UP000275267"/>
    </source>
</evidence>
<dbReference type="InterPro" id="IPR005162">
    <property type="entry name" value="Retrotrans_gag_dom"/>
</dbReference>
<organism evidence="2 3">
    <name type="scientific">Panicum miliaceum</name>
    <name type="common">Proso millet</name>
    <name type="synonym">Broomcorn millet</name>
    <dbReference type="NCBI Taxonomy" id="4540"/>
    <lineage>
        <taxon>Eukaryota</taxon>
        <taxon>Viridiplantae</taxon>
        <taxon>Streptophyta</taxon>
        <taxon>Embryophyta</taxon>
        <taxon>Tracheophyta</taxon>
        <taxon>Spermatophyta</taxon>
        <taxon>Magnoliopsida</taxon>
        <taxon>Liliopsida</taxon>
        <taxon>Poales</taxon>
        <taxon>Poaceae</taxon>
        <taxon>PACMAD clade</taxon>
        <taxon>Panicoideae</taxon>
        <taxon>Panicodae</taxon>
        <taxon>Paniceae</taxon>
        <taxon>Panicinae</taxon>
        <taxon>Panicum</taxon>
        <taxon>Panicum sect. Panicum</taxon>
    </lineage>
</organism>
<protein>
    <recommendedName>
        <fullName evidence="1">Retrotransposon gag domain-containing protein</fullName>
    </recommendedName>
</protein>
<dbReference type="Proteomes" id="UP000275267">
    <property type="component" value="Unassembled WGS sequence"/>
</dbReference>